<accession>A0ABN6QST1</accession>
<dbReference type="Pfam" id="PF07228">
    <property type="entry name" value="SpoIIE"/>
    <property type="match status" value="1"/>
</dbReference>
<dbReference type="Gene3D" id="3.60.40.10">
    <property type="entry name" value="PPM-type phosphatase domain"/>
    <property type="match status" value="1"/>
</dbReference>
<feature type="domain" description="PPM-type phosphatase" evidence="3">
    <location>
        <begin position="60"/>
        <end position="281"/>
    </location>
</feature>
<evidence type="ECO:0000313" key="4">
    <source>
        <dbReference type="EMBL" id="BDM69239.1"/>
    </source>
</evidence>
<reference evidence="4" key="1">
    <citation type="submission" date="2022-06" db="EMBL/GenBank/DDBJ databases">
        <title>Complete genome sequence of Streptomyces nigrescens HEK616.</title>
        <authorList>
            <person name="Asamizu S."/>
            <person name="Onaka H."/>
        </authorList>
    </citation>
    <scope>NUCLEOTIDE SEQUENCE</scope>
    <source>
        <strain evidence="4">HEK616</strain>
    </source>
</reference>
<organism evidence="4 5">
    <name type="scientific">Streptomyces nigrescens</name>
    <dbReference type="NCBI Taxonomy" id="1920"/>
    <lineage>
        <taxon>Bacteria</taxon>
        <taxon>Bacillati</taxon>
        <taxon>Actinomycetota</taxon>
        <taxon>Actinomycetes</taxon>
        <taxon>Kitasatosporales</taxon>
        <taxon>Streptomycetaceae</taxon>
        <taxon>Streptomyces</taxon>
    </lineage>
</organism>
<evidence type="ECO:0000259" key="3">
    <source>
        <dbReference type="SMART" id="SM00331"/>
    </source>
</evidence>
<feature type="region of interest" description="Disordered" evidence="2">
    <location>
        <begin position="358"/>
        <end position="412"/>
    </location>
</feature>
<evidence type="ECO:0000256" key="2">
    <source>
        <dbReference type="SAM" id="MobiDB-lite"/>
    </source>
</evidence>
<sequence length="480" mass="52244">MVHFWRTGERAPFEGDDRSAAMELVARAALCIDNARRYTREHATAVALQRSLLPSDLPRPDAVQVAHRYLPARAGVGGDWFDVIPLAGERVALVVGDVVGHGLHAAATMGRLRTAIHNFAGLDMPPDELLSHLDELVDRIDRDESTDTEAITVTGATVLYAIYDSVSGQCTMARAGHPPPALVFPDGTVTIPDVPAGPPLGLTQLPFESSEHHLPEGTRIVLYTDGLIRSRDRSLDTGLTLLRRALAGAADRNVDEICEDACRTLLPAEQEDDIVLLVARTRRLPAAQVAHWDVPHEPFAVAPVRTAVSAKLAEWGLEETAFTTELVLSELVTNAIRYGTPPVAVRLLLDRTLTCEVSDGSSTAPALRRHHGRRRPRPVPGRPPRRSLGHPLHPRGKDHLDRAAPQVRSRRAGARSLVASGRAQWLQASGTGLTMLVCVLNAPDRPACGQWYPRCRRTHGARVSAVDARSRFASWNGAHQ</sequence>
<feature type="compositionally biased region" description="Basic residues" evidence="2">
    <location>
        <begin position="367"/>
        <end position="394"/>
    </location>
</feature>
<dbReference type="SMART" id="SM00331">
    <property type="entry name" value="PP2C_SIG"/>
    <property type="match status" value="1"/>
</dbReference>
<dbReference type="InterPro" id="IPR036890">
    <property type="entry name" value="HATPase_C_sf"/>
</dbReference>
<proteinExistence type="predicted"/>
<dbReference type="PANTHER" id="PTHR43156:SF2">
    <property type="entry name" value="STAGE II SPORULATION PROTEIN E"/>
    <property type="match status" value="1"/>
</dbReference>
<dbReference type="Proteomes" id="UP001059597">
    <property type="component" value="Chromosome"/>
</dbReference>
<dbReference type="PANTHER" id="PTHR43156">
    <property type="entry name" value="STAGE II SPORULATION PROTEIN E-RELATED"/>
    <property type="match status" value="1"/>
</dbReference>
<dbReference type="InterPro" id="IPR001932">
    <property type="entry name" value="PPM-type_phosphatase-like_dom"/>
</dbReference>
<evidence type="ECO:0000256" key="1">
    <source>
        <dbReference type="ARBA" id="ARBA00022801"/>
    </source>
</evidence>
<dbReference type="InterPro" id="IPR052016">
    <property type="entry name" value="Bact_Sigma-Reg"/>
</dbReference>
<dbReference type="Gene3D" id="3.30.565.10">
    <property type="entry name" value="Histidine kinase-like ATPase, C-terminal domain"/>
    <property type="match status" value="1"/>
</dbReference>
<gene>
    <name evidence="4" type="ORF">HEK616_27260</name>
</gene>
<keyword evidence="5" id="KW-1185">Reference proteome</keyword>
<protein>
    <recommendedName>
        <fullName evidence="3">PPM-type phosphatase domain-containing protein</fullName>
    </recommendedName>
</protein>
<keyword evidence="1" id="KW-0378">Hydrolase</keyword>
<dbReference type="InterPro" id="IPR036457">
    <property type="entry name" value="PPM-type-like_dom_sf"/>
</dbReference>
<name>A0ABN6QST1_STRNI</name>
<dbReference type="EMBL" id="AP026073">
    <property type="protein sequence ID" value="BDM69239.1"/>
    <property type="molecule type" value="Genomic_DNA"/>
</dbReference>
<dbReference type="SUPFAM" id="SSF81606">
    <property type="entry name" value="PP2C-like"/>
    <property type="match status" value="1"/>
</dbReference>
<evidence type="ECO:0000313" key="5">
    <source>
        <dbReference type="Proteomes" id="UP001059597"/>
    </source>
</evidence>